<organism evidence="9">
    <name type="scientific">Musca domestica</name>
    <name type="common">House fly</name>
    <dbReference type="NCBI Taxonomy" id="7370"/>
    <lineage>
        <taxon>Eukaryota</taxon>
        <taxon>Metazoa</taxon>
        <taxon>Ecdysozoa</taxon>
        <taxon>Arthropoda</taxon>
        <taxon>Hexapoda</taxon>
        <taxon>Insecta</taxon>
        <taxon>Pterygota</taxon>
        <taxon>Neoptera</taxon>
        <taxon>Endopterygota</taxon>
        <taxon>Diptera</taxon>
        <taxon>Brachycera</taxon>
        <taxon>Muscomorpha</taxon>
        <taxon>Muscoidea</taxon>
        <taxon>Muscidae</taxon>
        <taxon>Musca</taxon>
    </lineage>
</organism>
<comment type="caution">
    <text evidence="8">Lacks conserved residue(s) required for the propagation of feature annotation.</text>
</comment>
<comment type="function">
    <text evidence="8">Gustatory receptor which mediates acceptance or avoidance behavior, depending on its substrates.</text>
</comment>
<dbReference type="GO" id="GO:0043025">
    <property type="term" value="C:neuronal cell body"/>
    <property type="evidence" value="ECO:0007669"/>
    <property type="project" value="TreeGrafter"/>
</dbReference>
<accession>A0A1I8MW65</accession>
<feature type="transmembrane region" description="Helical" evidence="8">
    <location>
        <begin position="131"/>
        <end position="152"/>
    </location>
</feature>
<evidence type="ECO:0000256" key="8">
    <source>
        <dbReference type="RuleBase" id="RU363108"/>
    </source>
</evidence>
<reference evidence="9" key="1">
    <citation type="submission" date="2020-05" db="UniProtKB">
        <authorList>
            <consortium name="EnsemblMetazoa"/>
        </authorList>
    </citation>
    <scope>IDENTIFICATION</scope>
    <source>
        <strain evidence="9">Aabys</strain>
    </source>
</reference>
<keyword evidence="2 8" id="KW-1003">Cell membrane</keyword>
<comment type="subcellular location">
    <subcellularLocation>
        <location evidence="1 8">Cell membrane</location>
        <topology evidence="1 8">Multi-pass membrane protein</topology>
    </subcellularLocation>
</comment>
<keyword evidence="6 8" id="KW-0675">Receptor</keyword>
<dbReference type="GO" id="GO:0007165">
    <property type="term" value="P:signal transduction"/>
    <property type="evidence" value="ECO:0007669"/>
    <property type="project" value="UniProtKB-KW"/>
</dbReference>
<dbReference type="EnsemblMetazoa" id="MDOA009078-RA">
    <property type="protein sequence ID" value="MDOA009078-PA"/>
    <property type="gene ID" value="MDOA009078"/>
</dbReference>
<feature type="transmembrane region" description="Helical" evidence="8">
    <location>
        <begin position="243"/>
        <end position="264"/>
    </location>
</feature>
<evidence type="ECO:0000256" key="1">
    <source>
        <dbReference type="ARBA" id="ARBA00004651"/>
    </source>
</evidence>
<dbReference type="PANTHER" id="PTHR21143:SF131">
    <property type="entry name" value="GUSTATORY AND ODORANT RECEPTOR 63A-RELATED"/>
    <property type="match status" value="1"/>
</dbReference>
<evidence type="ECO:0000256" key="4">
    <source>
        <dbReference type="ARBA" id="ARBA00022989"/>
    </source>
</evidence>
<dbReference type="VEuPathDB" id="VectorBase:MDOA009078"/>
<feature type="transmembrane region" description="Helical" evidence="8">
    <location>
        <begin position="100"/>
        <end position="119"/>
    </location>
</feature>
<dbReference type="VEuPathDB" id="VectorBase:MDOMA2_010666"/>
<sequence length="359" mass="42230">MFGIYLIYCILLAILALYTSHVHHQFILNNSVQYDLDVITKILSYAQNFLLVGVQIFIEIKTFFNGNTLRDLLELLADLEHELDEQCQDLFTKSSLKWKLLKISGLSFMTLVGLLLYLGQFLTQDTMDIPFRIGILFFMAAMQMKCIEYTVYLQVVYEFLEALWRNLVMIIEKIEHQPSNFEMINRLLKNQLILNRILFFVNRLGEYFAWPMLMVFFYNGEAVLNIFNSAYIKHLNQKQDEYVLFRILYMFIMLTSLFIVSALAQRCIRKYNSIGALIHNVNISSDECDLFMRLREYSMQMMHQKLVFTCNGYMDIDFKCYGKILLLISSYVIILVQFKMEESSKGSVIAPQRMFGKSI</sequence>
<keyword evidence="3 8" id="KW-0812">Transmembrane</keyword>
<comment type="similarity">
    <text evidence="8">Belongs to the insect chemoreceptor superfamily. Gustatory receptor (GR) family.</text>
</comment>
<dbReference type="InterPro" id="IPR013604">
    <property type="entry name" value="7TM_chemorcpt"/>
</dbReference>
<dbReference type="eggNOG" id="ENOG502T7X7">
    <property type="taxonomic scope" value="Eukaryota"/>
</dbReference>
<feature type="transmembrane region" description="Helical" evidence="8">
    <location>
        <begin position="208"/>
        <end position="231"/>
    </location>
</feature>
<keyword evidence="5 8" id="KW-0472">Membrane</keyword>
<dbReference type="GO" id="GO:0033041">
    <property type="term" value="F:sweet taste receptor activity"/>
    <property type="evidence" value="ECO:0007669"/>
    <property type="project" value="TreeGrafter"/>
</dbReference>
<evidence type="ECO:0000256" key="6">
    <source>
        <dbReference type="ARBA" id="ARBA00023170"/>
    </source>
</evidence>
<evidence type="ECO:0000256" key="5">
    <source>
        <dbReference type="ARBA" id="ARBA00023136"/>
    </source>
</evidence>
<keyword evidence="4 8" id="KW-1133">Transmembrane helix</keyword>
<name>A0A1I8MW65_MUSDO</name>
<evidence type="ECO:0000256" key="2">
    <source>
        <dbReference type="ARBA" id="ARBA00022475"/>
    </source>
</evidence>
<evidence type="ECO:0000256" key="3">
    <source>
        <dbReference type="ARBA" id="ARBA00022692"/>
    </source>
</evidence>
<dbReference type="GO" id="GO:0030424">
    <property type="term" value="C:axon"/>
    <property type="evidence" value="ECO:0007669"/>
    <property type="project" value="TreeGrafter"/>
</dbReference>
<evidence type="ECO:0000256" key="7">
    <source>
        <dbReference type="ARBA" id="ARBA00023224"/>
    </source>
</evidence>
<dbReference type="GO" id="GO:0030425">
    <property type="term" value="C:dendrite"/>
    <property type="evidence" value="ECO:0007669"/>
    <property type="project" value="TreeGrafter"/>
</dbReference>
<proteinExistence type="inferred from homology"/>
<dbReference type="GO" id="GO:0005886">
    <property type="term" value="C:plasma membrane"/>
    <property type="evidence" value="ECO:0007669"/>
    <property type="project" value="UniProtKB-SubCell"/>
</dbReference>
<evidence type="ECO:0000313" key="9">
    <source>
        <dbReference type="EnsemblMetazoa" id="MDOA009078-PA"/>
    </source>
</evidence>
<dbReference type="Pfam" id="PF08395">
    <property type="entry name" value="7tm_7"/>
    <property type="match status" value="1"/>
</dbReference>
<protein>
    <recommendedName>
        <fullName evidence="8">Gustatory receptor</fullName>
    </recommendedName>
</protein>
<dbReference type="AlphaFoldDB" id="A0A1I8MW65"/>
<keyword evidence="7 8" id="KW-0807">Transducer</keyword>
<dbReference type="PANTHER" id="PTHR21143">
    <property type="entry name" value="INVERTEBRATE GUSTATORY RECEPTOR"/>
    <property type="match status" value="1"/>
</dbReference>